<dbReference type="GO" id="GO:0006508">
    <property type="term" value="P:proteolysis"/>
    <property type="evidence" value="ECO:0007669"/>
    <property type="project" value="UniProtKB-KW"/>
</dbReference>
<dbReference type="InterPro" id="IPR015500">
    <property type="entry name" value="Peptidase_S8_subtilisin-rel"/>
</dbReference>
<dbReference type="STRING" id="1385519.N801_08190"/>
<gene>
    <name evidence="12" type="ORF">N801_08190</name>
</gene>
<feature type="active site" description="Charge relay system" evidence="5 6">
    <location>
        <position position="347"/>
    </location>
</feature>
<dbReference type="AlphaFoldDB" id="A0A0A0JRQ3"/>
<keyword evidence="13" id="KW-1185">Reference proteome</keyword>
<feature type="active site" description="Charge relay system" evidence="5 6">
    <location>
        <position position="138"/>
    </location>
</feature>
<keyword evidence="9" id="KW-0732">Signal</keyword>
<keyword evidence="3 6" id="KW-0378">Hydrolase</keyword>
<organism evidence="12 13">
    <name type="scientific">Knoellia aerolata DSM 18566</name>
    <dbReference type="NCBI Taxonomy" id="1385519"/>
    <lineage>
        <taxon>Bacteria</taxon>
        <taxon>Bacillati</taxon>
        <taxon>Actinomycetota</taxon>
        <taxon>Actinomycetes</taxon>
        <taxon>Micrococcales</taxon>
        <taxon>Intrasporangiaceae</taxon>
        <taxon>Knoellia</taxon>
    </lineage>
</organism>
<dbReference type="InterPro" id="IPR000209">
    <property type="entry name" value="Peptidase_S8/S53_dom"/>
</dbReference>
<proteinExistence type="inferred from homology"/>
<dbReference type="InterPro" id="IPR023827">
    <property type="entry name" value="Peptidase_S8_Asp-AS"/>
</dbReference>
<dbReference type="InterPro" id="IPR050131">
    <property type="entry name" value="Peptidase_S8_subtilisin-like"/>
</dbReference>
<dbReference type="SUPFAM" id="SSF52743">
    <property type="entry name" value="Subtilisin-like"/>
    <property type="match status" value="1"/>
</dbReference>
<evidence type="ECO:0000256" key="7">
    <source>
        <dbReference type="RuleBase" id="RU003355"/>
    </source>
</evidence>
<dbReference type="Pfam" id="PF00082">
    <property type="entry name" value="Peptidase_S8"/>
    <property type="match status" value="1"/>
</dbReference>
<dbReference type="eggNOG" id="COG1404">
    <property type="taxonomic scope" value="Bacteria"/>
</dbReference>
<keyword evidence="4 6" id="KW-0720">Serine protease</keyword>
<dbReference type="GO" id="GO:0004252">
    <property type="term" value="F:serine-type endopeptidase activity"/>
    <property type="evidence" value="ECO:0007669"/>
    <property type="project" value="UniProtKB-UniRule"/>
</dbReference>
<dbReference type="PROSITE" id="PS00136">
    <property type="entry name" value="SUBTILASE_ASP"/>
    <property type="match status" value="1"/>
</dbReference>
<evidence type="ECO:0000256" key="4">
    <source>
        <dbReference type="ARBA" id="ARBA00022825"/>
    </source>
</evidence>
<evidence type="ECO:0000313" key="13">
    <source>
        <dbReference type="Proteomes" id="UP000030013"/>
    </source>
</evidence>
<feature type="chain" id="PRO_5039572887" evidence="9">
    <location>
        <begin position="25"/>
        <end position="401"/>
    </location>
</feature>
<evidence type="ECO:0000256" key="9">
    <source>
        <dbReference type="SAM" id="SignalP"/>
    </source>
</evidence>
<sequence>MRTRIATAGFAVATALFVAGSAPAIGATAAPGPTSKVIVALRPGADPGAVAADHQRSRGASVTHLYRHALTGYAASLTPAAARSLADDPRVLRVMPDHEVRMSAQILPPGVDRVGADESFAASGNGRGAVDVDIAVLDTGIDAKHRDLNVVGGVNCVQGNNSFLDLNGHGTHVAGIAAAKDNSTGVVGVAPGARLWAVRVLDAGGSGLWSSILCGIDWVTAHAGTIEVANMSLGGSGASGSCTDHGMREAICRSTAAGVTYVVAAGNAGADSAGFVPATYDEVITVSAIADFDGRPGGVGAPTCQVGHDDTLAHFSNYGADVDLTAPGVCVTSTWRGGGYRSISGTSMASPHVAGAAALFLATHAGASPAQVRDALVSTGSPDWVGDPDPTHEPLLDVSGL</sequence>
<evidence type="ECO:0000256" key="8">
    <source>
        <dbReference type="SAM" id="MobiDB-lite"/>
    </source>
</evidence>
<dbReference type="InterPro" id="IPR022398">
    <property type="entry name" value="Peptidase_S8_His-AS"/>
</dbReference>
<feature type="signal peptide" evidence="9">
    <location>
        <begin position="1"/>
        <end position="24"/>
    </location>
</feature>
<evidence type="ECO:0000256" key="5">
    <source>
        <dbReference type="PIRSR" id="PIRSR615500-1"/>
    </source>
</evidence>
<dbReference type="PRINTS" id="PR00723">
    <property type="entry name" value="SUBTILISIN"/>
</dbReference>
<dbReference type="Gene3D" id="3.40.50.200">
    <property type="entry name" value="Peptidase S8/S53 domain"/>
    <property type="match status" value="1"/>
</dbReference>
<dbReference type="PANTHER" id="PTHR43806:SF11">
    <property type="entry name" value="CEREVISIN-RELATED"/>
    <property type="match status" value="1"/>
</dbReference>
<evidence type="ECO:0000256" key="2">
    <source>
        <dbReference type="ARBA" id="ARBA00022670"/>
    </source>
</evidence>
<dbReference type="Proteomes" id="UP000030013">
    <property type="component" value="Unassembled WGS sequence"/>
</dbReference>
<reference evidence="12 13" key="1">
    <citation type="submission" date="2013-08" db="EMBL/GenBank/DDBJ databases">
        <title>The genome sequence of Knoellia aerolata.</title>
        <authorList>
            <person name="Zhu W."/>
            <person name="Wang G."/>
        </authorList>
    </citation>
    <scope>NUCLEOTIDE SEQUENCE [LARGE SCALE GENOMIC DNA]</scope>
    <source>
        <strain evidence="12 13">DSM 18566</strain>
    </source>
</reference>
<evidence type="ECO:0000313" key="12">
    <source>
        <dbReference type="EMBL" id="KGN40110.1"/>
    </source>
</evidence>
<dbReference type="PROSITE" id="PS00138">
    <property type="entry name" value="SUBTILASE_SER"/>
    <property type="match status" value="1"/>
</dbReference>
<feature type="active site" description="Charge relay system" evidence="5 6">
    <location>
        <position position="169"/>
    </location>
</feature>
<evidence type="ECO:0000256" key="3">
    <source>
        <dbReference type="ARBA" id="ARBA00022801"/>
    </source>
</evidence>
<evidence type="ECO:0000259" key="11">
    <source>
        <dbReference type="Pfam" id="PF05922"/>
    </source>
</evidence>
<dbReference type="Pfam" id="PF05922">
    <property type="entry name" value="Inhibitor_I9"/>
    <property type="match status" value="1"/>
</dbReference>
<evidence type="ECO:0000256" key="6">
    <source>
        <dbReference type="PROSITE-ProRule" id="PRU01240"/>
    </source>
</evidence>
<comment type="similarity">
    <text evidence="1 6 7">Belongs to the peptidase S8 family.</text>
</comment>
<dbReference type="SUPFAM" id="SSF54897">
    <property type="entry name" value="Protease propeptides/inhibitors"/>
    <property type="match status" value="1"/>
</dbReference>
<dbReference type="InterPro" id="IPR037045">
    <property type="entry name" value="S8pro/Inhibitor_I9_sf"/>
</dbReference>
<protein>
    <submittedName>
        <fullName evidence="12">Peptidase S8</fullName>
    </submittedName>
</protein>
<feature type="domain" description="Inhibitor I9" evidence="11">
    <location>
        <begin position="56"/>
        <end position="102"/>
    </location>
</feature>
<dbReference type="InterPro" id="IPR036852">
    <property type="entry name" value="Peptidase_S8/S53_dom_sf"/>
</dbReference>
<comment type="caution">
    <text evidence="12">The sequence shown here is derived from an EMBL/GenBank/DDBJ whole genome shotgun (WGS) entry which is preliminary data.</text>
</comment>
<dbReference type="PROSITE" id="PS51892">
    <property type="entry name" value="SUBTILASE"/>
    <property type="match status" value="1"/>
</dbReference>
<feature type="region of interest" description="Disordered" evidence="8">
    <location>
        <begin position="379"/>
        <end position="401"/>
    </location>
</feature>
<evidence type="ECO:0000259" key="10">
    <source>
        <dbReference type="Pfam" id="PF00082"/>
    </source>
</evidence>
<dbReference type="EMBL" id="AVPL01000053">
    <property type="protein sequence ID" value="KGN40110.1"/>
    <property type="molecule type" value="Genomic_DNA"/>
</dbReference>
<dbReference type="PANTHER" id="PTHR43806">
    <property type="entry name" value="PEPTIDASE S8"/>
    <property type="match status" value="1"/>
</dbReference>
<dbReference type="Gene3D" id="3.30.70.80">
    <property type="entry name" value="Peptidase S8 propeptide/proteinase inhibitor I9"/>
    <property type="match status" value="1"/>
</dbReference>
<dbReference type="PROSITE" id="PS00137">
    <property type="entry name" value="SUBTILASE_HIS"/>
    <property type="match status" value="1"/>
</dbReference>
<dbReference type="InterPro" id="IPR023828">
    <property type="entry name" value="Peptidase_S8_Ser-AS"/>
</dbReference>
<name>A0A0A0JRQ3_9MICO</name>
<keyword evidence="2 6" id="KW-0645">Protease</keyword>
<evidence type="ECO:0000256" key="1">
    <source>
        <dbReference type="ARBA" id="ARBA00011073"/>
    </source>
</evidence>
<dbReference type="InterPro" id="IPR010259">
    <property type="entry name" value="S8pro/Inhibitor_I9"/>
</dbReference>
<accession>A0A0A0JRQ3</accession>
<feature type="domain" description="Peptidase S8/S53" evidence="10">
    <location>
        <begin position="132"/>
        <end position="380"/>
    </location>
</feature>